<sequence length="585" mass="66399">MKELIKKDSYSYLLNYINVRSDLETTYIQKYYSNKIENKLDYIYQLSSYRDMCIANIDNKINFLMELEKKYLEEAKYKFDNLEITETEYNKLASSIKSGNYKKQSKKILLLKNKKNKKLLKWEKLINKNKDKNKIKIKRINEKQDKVIIKLNYRVNKLLKILESNNKELIELDKKSLEKKIRMIKYSKCSKKIIKLENKLKNNKIGPLDYENKKNKFNEDKDIEIEKINMSNETLHVKKYIMKVNNNFILSFSNRKKILNKSINSISSVKLVFIIMFFAIIVGIIEPGFFSENNWKNILYLNADIGCMAIGVTVIILTGGIDLSIGSTLAFATALAAKLILSGANVWLSLLVVILFCGLSGFISGIFVSILKFPSFIITLILMMVWRGSAQYILENTSRSFDNISLTNLIQTKFLGLSIVVWIMFLLALVSFIILRCTVYGRHVYAVGGNYKSAQLSGIKAKTILTSVYVFGGLCVGIGSVIYAARIQTASPSAGNAWELDAIACVVLGGTLLTGGKGGVFLTILGWFTLSVLKNALNLIGLSSDVQNILKGLIIMVAVFSNTEYKITQKIKKWVSKTFNNIRTL</sequence>
<keyword evidence="2" id="KW-1003">Cell membrane</keyword>
<feature type="transmembrane region" description="Helical" evidence="6">
    <location>
        <begin position="464"/>
        <end position="485"/>
    </location>
</feature>
<keyword evidence="5 6" id="KW-0472">Membrane</keyword>
<keyword evidence="4 6" id="KW-1133">Transmembrane helix</keyword>
<evidence type="ECO:0000256" key="1">
    <source>
        <dbReference type="ARBA" id="ARBA00004651"/>
    </source>
</evidence>
<dbReference type="KEGG" id="stur:STURON_00700"/>
<dbReference type="PANTHER" id="PTHR32196:SF19">
    <property type="entry name" value="GALACTOFURANOSE TRANSPORTER PERMEASE PROTEIN YTFT"/>
    <property type="match status" value="1"/>
</dbReference>
<gene>
    <name evidence="7" type="primary">rbsC</name>
    <name evidence="7" type="ORF">STURON_00700</name>
</gene>
<dbReference type="AlphaFoldDB" id="A0A0K1P6J7"/>
<dbReference type="CDD" id="cd06579">
    <property type="entry name" value="TM_PBP1_transp_AraH_like"/>
    <property type="match status" value="1"/>
</dbReference>
<feature type="transmembrane region" description="Helical" evidence="6">
    <location>
        <begin position="297"/>
        <end position="316"/>
    </location>
</feature>
<dbReference type="PATRIC" id="fig|216946.3.peg.727"/>
<evidence type="ECO:0000256" key="5">
    <source>
        <dbReference type="ARBA" id="ARBA00023136"/>
    </source>
</evidence>
<dbReference type="Pfam" id="PF02653">
    <property type="entry name" value="BPD_transp_2"/>
    <property type="match status" value="1"/>
</dbReference>
<dbReference type="InterPro" id="IPR001851">
    <property type="entry name" value="ABC_transp_permease"/>
</dbReference>
<evidence type="ECO:0000256" key="4">
    <source>
        <dbReference type="ARBA" id="ARBA00022989"/>
    </source>
</evidence>
<dbReference type="Proteomes" id="UP000067243">
    <property type="component" value="Chromosome"/>
</dbReference>
<feature type="transmembrane region" description="Helical" evidence="6">
    <location>
        <begin position="549"/>
        <end position="567"/>
    </location>
</feature>
<reference evidence="7 8" key="1">
    <citation type="journal article" date="2015" name="Genome Announc.">
        <title>Complete Genome Sequence of Spiroplasma turonicum Strain Tab4cT, a Parasite of a Horse Fly, Haematopota sp. (Diptera: Tabanidae).</title>
        <authorList>
            <person name="Davis R.E."/>
            <person name="Shao J."/>
            <person name="Zhao Y."/>
            <person name="Gasparich G.E."/>
            <person name="Gaynor B.J."/>
            <person name="Donofrio N."/>
        </authorList>
    </citation>
    <scope>NUCLEOTIDE SEQUENCE [LARGE SCALE GENOMIC DNA]</scope>
    <source>
        <strain evidence="7 8">Tab4c</strain>
    </source>
</reference>
<dbReference type="PANTHER" id="PTHR32196">
    <property type="entry name" value="ABC TRANSPORTER PERMEASE PROTEIN YPHD-RELATED-RELATED"/>
    <property type="match status" value="1"/>
</dbReference>
<evidence type="ECO:0000256" key="3">
    <source>
        <dbReference type="ARBA" id="ARBA00022692"/>
    </source>
</evidence>
<evidence type="ECO:0000313" key="8">
    <source>
        <dbReference type="Proteomes" id="UP000067243"/>
    </source>
</evidence>
<evidence type="ECO:0000313" key="7">
    <source>
        <dbReference type="EMBL" id="AKU79946.1"/>
    </source>
</evidence>
<proteinExistence type="predicted"/>
<evidence type="ECO:0000256" key="2">
    <source>
        <dbReference type="ARBA" id="ARBA00022475"/>
    </source>
</evidence>
<dbReference type="STRING" id="216946.STURO_v1c07000"/>
<feature type="transmembrane region" description="Helical" evidence="6">
    <location>
        <begin position="414"/>
        <end position="435"/>
    </location>
</feature>
<accession>A0A0K1P6J7</accession>
<organism evidence="7 8">
    <name type="scientific">Spiroplasma turonicum</name>
    <dbReference type="NCBI Taxonomy" id="216946"/>
    <lineage>
        <taxon>Bacteria</taxon>
        <taxon>Bacillati</taxon>
        <taxon>Mycoplasmatota</taxon>
        <taxon>Mollicutes</taxon>
        <taxon>Entomoplasmatales</taxon>
        <taxon>Spiroplasmataceae</taxon>
        <taxon>Spiroplasma</taxon>
    </lineage>
</organism>
<dbReference type="OrthoDB" id="9813906at2"/>
<evidence type="ECO:0000256" key="6">
    <source>
        <dbReference type="SAM" id="Phobius"/>
    </source>
</evidence>
<feature type="transmembrane region" description="Helical" evidence="6">
    <location>
        <begin position="263"/>
        <end position="285"/>
    </location>
</feature>
<protein>
    <submittedName>
        <fullName evidence="7">Ribose ABC transporter</fullName>
    </submittedName>
</protein>
<comment type="subcellular location">
    <subcellularLocation>
        <location evidence="1">Cell membrane</location>
        <topology evidence="1">Multi-pass membrane protein</topology>
    </subcellularLocation>
</comment>
<dbReference type="EMBL" id="CP012328">
    <property type="protein sequence ID" value="AKU79946.1"/>
    <property type="molecule type" value="Genomic_DNA"/>
</dbReference>
<dbReference type="GO" id="GO:0005886">
    <property type="term" value="C:plasma membrane"/>
    <property type="evidence" value="ECO:0007669"/>
    <property type="project" value="UniProtKB-SubCell"/>
</dbReference>
<name>A0A0K1P6J7_9MOLU</name>
<dbReference type="RefSeq" id="WP_075048527.1">
    <property type="nucleotide sequence ID" value="NZ_CP012328.1"/>
</dbReference>
<keyword evidence="3 6" id="KW-0812">Transmembrane</keyword>
<dbReference type="GO" id="GO:0022857">
    <property type="term" value="F:transmembrane transporter activity"/>
    <property type="evidence" value="ECO:0007669"/>
    <property type="project" value="InterPro"/>
</dbReference>
<keyword evidence="8" id="KW-1185">Reference proteome</keyword>